<keyword evidence="3 4" id="KW-0560">Oxidoreductase</keyword>
<evidence type="ECO:0000256" key="4">
    <source>
        <dbReference type="RuleBase" id="RU004417"/>
    </source>
</evidence>
<reference evidence="7" key="1">
    <citation type="submission" date="2013-10" db="EMBL/GenBank/DDBJ databases">
        <title>Genomic analysis of the causative agents of coccidiosis in chickens.</title>
        <authorList>
            <person name="Reid A.J."/>
            <person name="Blake D."/>
            <person name="Billington K."/>
            <person name="Browne H."/>
            <person name="Dunn M."/>
            <person name="Hung S."/>
            <person name="Kawahara F."/>
            <person name="Miranda-Saavedra D."/>
            <person name="Mourier T."/>
            <person name="Nagra H."/>
            <person name="Otto T.D."/>
            <person name="Rawlings N."/>
            <person name="Sanchez A."/>
            <person name="Sanders M."/>
            <person name="Subramaniam C."/>
            <person name="Tay Y."/>
            <person name="Dear P."/>
            <person name="Doerig C."/>
            <person name="Gruber A."/>
            <person name="Parkinson J."/>
            <person name="Shirley M."/>
            <person name="Wan K.L."/>
            <person name="Berriman M."/>
            <person name="Tomley F."/>
            <person name="Pain A."/>
        </authorList>
    </citation>
    <scope>NUCLEOTIDE SEQUENCE</scope>
    <source>
        <strain evidence="7">Houghton</strain>
    </source>
</reference>
<feature type="domain" description="Glutamate/phenylalanine/leucine/valine/L-tryptophan dehydrogenase C-terminal" evidence="5">
    <location>
        <begin position="210"/>
        <end position="308"/>
    </location>
</feature>
<evidence type="ECO:0000256" key="2">
    <source>
        <dbReference type="ARBA" id="ARBA00012907"/>
    </source>
</evidence>
<dbReference type="AlphaFoldDB" id="U6GHX6"/>
<evidence type="ECO:0000256" key="3">
    <source>
        <dbReference type="ARBA" id="ARBA00023002"/>
    </source>
</evidence>
<organism evidence="7 8">
    <name type="scientific">Eimeria acervulina</name>
    <name type="common">Coccidian parasite</name>
    <dbReference type="NCBI Taxonomy" id="5801"/>
    <lineage>
        <taxon>Eukaryota</taxon>
        <taxon>Sar</taxon>
        <taxon>Alveolata</taxon>
        <taxon>Apicomplexa</taxon>
        <taxon>Conoidasida</taxon>
        <taxon>Coccidia</taxon>
        <taxon>Eucoccidiorida</taxon>
        <taxon>Eimeriorina</taxon>
        <taxon>Eimeriidae</taxon>
        <taxon>Eimeria</taxon>
    </lineage>
</organism>
<name>U6GHX6_EIMAC</name>
<dbReference type="EC" id="1.4.1.4" evidence="2"/>
<dbReference type="InterPro" id="IPR046346">
    <property type="entry name" value="Aminoacid_DH-like_N_sf"/>
</dbReference>
<dbReference type="OrthoDB" id="6718861at2759"/>
<evidence type="ECO:0000313" key="8">
    <source>
        <dbReference type="Proteomes" id="UP000018050"/>
    </source>
</evidence>
<dbReference type="Pfam" id="PF02812">
    <property type="entry name" value="ELFV_dehydrog_N"/>
    <property type="match status" value="1"/>
</dbReference>
<dbReference type="FunFam" id="3.40.50.10860:FF:000002">
    <property type="entry name" value="Glutamate dehydrogenase"/>
    <property type="match status" value="1"/>
</dbReference>
<dbReference type="InterPro" id="IPR036291">
    <property type="entry name" value="NAD(P)-bd_dom_sf"/>
</dbReference>
<comment type="similarity">
    <text evidence="1 4">Belongs to the Glu/Leu/Phe/Val dehydrogenases family.</text>
</comment>
<dbReference type="EMBL" id="HG670829">
    <property type="protein sequence ID" value="CDI78179.1"/>
    <property type="molecule type" value="Genomic_DNA"/>
</dbReference>
<protein>
    <recommendedName>
        <fullName evidence="2">glutamate dehydrogenase (NADP(+))</fullName>
        <ecNumber evidence="2">1.4.1.4</ecNumber>
    </recommendedName>
</protein>
<dbReference type="VEuPathDB" id="ToxoDB:EAH_00031010"/>
<dbReference type="SUPFAM" id="SSF53223">
    <property type="entry name" value="Aminoacid dehydrogenase-like, N-terminal domain"/>
    <property type="match status" value="1"/>
</dbReference>
<evidence type="ECO:0000259" key="5">
    <source>
        <dbReference type="Pfam" id="PF00208"/>
    </source>
</evidence>
<evidence type="ECO:0000313" key="7">
    <source>
        <dbReference type="EMBL" id="CDI78179.1"/>
    </source>
</evidence>
<dbReference type="SUPFAM" id="SSF51735">
    <property type="entry name" value="NAD(P)-binding Rossmann-fold domains"/>
    <property type="match status" value="1"/>
</dbReference>
<dbReference type="InterPro" id="IPR006097">
    <property type="entry name" value="Glu/Leu/Phe/Val/Trp_DH_dimer"/>
</dbReference>
<evidence type="ECO:0000259" key="6">
    <source>
        <dbReference type="Pfam" id="PF02812"/>
    </source>
</evidence>
<dbReference type="Pfam" id="PF00208">
    <property type="entry name" value="ELFV_dehydrog"/>
    <property type="match status" value="1"/>
</dbReference>
<dbReference type="InterPro" id="IPR006096">
    <property type="entry name" value="Glu/Leu/Phe/Val/Trp_DH_C"/>
</dbReference>
<dbReference type="GO" id="GO:0005829">
    <property type="term" value="C:cytosol"/>
    <property type="evidence" value="ECO:0007669"/>
    <property type="project" value="TreeGrafter"/>
</dbReference>
<dbReference type="RefSeq" id="XP_013251577.1">
    <property type="nucleotide sequence ID" value="XM_013396123.1"/>
</dbReference>
<dbReference type="Gene3D" id="1.10.285.10">
    <property type="entry name" value="Glutamate Dehydrogenase, chain A, domain 3"/>
    <property type="match status" value="1"/>
</dbReference>
<dbReference type="Gene3D" id="3.40.50.10860">
    <property type="entry name" value="Leucine Dehydrogenase, chain A, domain 1"/>
    <property type="match status" value="1"/>
</dbReference>
<dbReference type="GO" id="GO:0004354">
    <property type="term" value="F:glutamate dehydrogenase (NADP+) activity"/>
    <property type="evidence" value="ECO:0007669"/>
    <property type="project" value="UniProtKB-EC"/>
</dbReference>
<dbReference type="PRINTS" id="PR00082">
    <property type="entry name" value="GLFDHDRGNASE"/>
</dbReference>
<dbReference type="InterPro" id="IPR050724">
    <property type="entry name" value="Glu_Leu_Phe_Val_DH"/>
</dbReference>
<dbReference type="PROSITE" id="PS00074">
    <property type="entry name" value="GLFV_DEHYDROGENASE"/>
    <property type="match status" value="1"/>
</dbReference>
<sequence>MEGDSRISREITGADTPTNCDAELRIKRMEFRVKTRNALQPEFLQAFTEVCDSLRQFLTKNPQYIPALEAISEPDRLITFRVPWFDDKGSLFSSAIGPCKGGLRFHPTVSLSVIKFLGFEQIFKNSLTGLPMGGGKGGSDFDPKGKSVAEIRRFCQSFMTELAKHIGPSRDVPAGDIGVGTREIGFLFGQYKRLCSNFEGALTGKDIGWGGSEIRPEATGYGCAYFAENVLDQLLNDTLKGKKCILSGCGNVAVYCAEKLLEMGAEVLTLSDSSGTIYCSAGFSKEEIRTIKEAKATDRAVRVEAFANVGTKKTTEDNGFTNMKGISS</sequence>
<dbReference type="GO" id="GO:0006537">
    <property type="term" value="P:glutamate biosynthetic process"/>
    <property type="evidence" value="ECO:0007669"/>
    <property type="project" value="TreeGrafter"/>
</dbReference>
<dbReference type="InterPro" id="IPR006095">
    <property type="entry name" value="Glu/Leu/Phe/Val/Trp_DH"/>
</dbReference>
<dbReference type="PANTHER" id="PTHR43571">
    <property type="entry name" value="NADP-SPECIFIC GLUTAMATE DEHYDROGENASE 1-RELATED"/>
    <property type="match status" value="1"/>
</dbReference>
<evidence type="ECO:0000256" key="1">
    <source>
        <dbReference type="ARBA" id="ARBA00006382"/>
    </source>
</evidence>
<dbReference type="PANTHER" id="PTHR43571:SF1">
    <property type="entry name" value="NADP-SPECIFIC GLUTAMATE DEHYDROGENASE 1-RELATED"/>
    <property type="match status" value="1"/>
</dbReference>
<accession>U6GHX6</accession>
<feature type="domain" description="Glutamate/phenylalanine/leucine/valine/L-tryptophan dehydrogenase dimerisation" evidence="6">
    <location>
        <begin position="74"/>
        <end position="192"/>
    </location>
</feature>
<dbReference type="Gene3D" id="3.40.50.720">
    <property type="entry name" value="NAD(P)-binding Rossmann-like Domain"/>
    <property type="match status" value="1"/>
</dbReference>
<dbReference type="InterPro" id="IPR033524">
    <property type="entry name" value="Glu/Leu/Phe/Val_DH_AS"/>
</dbReference>
<keyword evidence="8" id="KW-1185">Reference proteome</keyword>
<gene>
    <name evidence="7" type="ORF">EAH_00031010</name>
</gene>
<dbReference type="GeneID" id="25271171"/>
<proteinExistence type="inferred from homology"/>
<reference evidence="7" key="2">
    <citation type="submission" date="2013-10" db="EMBL/GenBank/DDBJ databases">
        <authorList>
            <person name="Aslett M."/>
        </authorList>
    </citation>
    <scope>NUCLEOTIDE SEQUENCE</scope>
    <source>
        <strain evidence="7">Houghton</strain>
    </source>
</reference>
<dbReference type="Proteomes" id="UP000018050">
    <property type="component" value="Unassembled WGS sequence"/>
</dbReference>
<dbReference type="OMA" id="YVEARIP"/>